<dbReference type="Proteomes" id="UP001497497">
    <property type="component" value="Unassembled WGS sequence"/>
</dbReference>
<dbReference type="AlphaFoldDB" id="A0AAV2HZP0"/>
<evidence type="ECO:0000256" key="2">
    <source>
        <dbReference type="PROSITE-ProRule" id="PRU00191"/>
    </source>
</evidence>
<organism evidence="5 6">
    <name type="scientific">Lymnaea stagnalis</name>
    <name type="common">Great pond snail</name>
    <name type="synonym">Helix stagnalis</name>
    <dbReference type="NCBI Taxonomy" id="6523"/>
    <lineage>
        <taxon>Eukaryota</taxon>
        <taxon>Metazoa</taxon>
        <taxon>Spiralia</taxon>
        <taxon>Lophotrochozoa</taxon>
        <taxon>Mollusca</taxon>
        <taxon>Gastropoda</taxon>
        <taxon>Heterobranchia</taxon>
        <taxon>Euthyneura</taxon>
        <taxon>Panpulmonata</taxon>
        <taxon>Hygrophila</taxon>
        <taxon>Lymnaeoidea</taxon>
        <taxon>Lymnaeidae</taxon>
        <taxon>Lymnaea</taxon>
    </lineage>
</organism>
<evidence type="ECO:0000313" key="5">
    <source>
        <dbReference type="EMBL" id="CAL1537473.1"/>
    </source>
</evidence>
<dbReference type="EMBL" id="CAXITT010000263">
    <property type="protein sequence ID" value="CAL1537473.1"/>
    <property type="molecule type" value="Genomic_DNA"/>
</dbReference>
<dbReference type="SMART" id="SM00233">
    <property type="entry name" value="PH"/>
    <property type="match status" value="1"/>
</dbReference>
<reference evidence="5 6" key="1">
    <citation type="submission" date="2024-04" db="EMBL/GenBank/DDBJ databases">
        <authorList>
            <consortium name="Genoscope - CEA"/>
            <person name="William W."/>
        </authorList>
    </citation>
    <scope>NUCLEOTIDE SEQUENCE [LARGE SCALE GENOMIC DNA]</scope>
</reference>
<evidence type="ECO:0000259" key="4">
    <source>
        <dbReference type="PROSITE" id="PS50003"/>
    </source>
</evidence>
<dbReference type="Pfam" id="PF00169">
    <property type="entry name" value="PH"/>
    <property type="match status" value="1"/>
</dbReference>
<dbReference type="InterPro" id="IPR035848">
    <property type="entry name" value="SH3BP2"/>
</dbReference>
<dbReference type="GO" id="GO:0007165">
    <property type="term" value="P:signal transduction"/>
    <property type="evidence" value="ECO:0007669"/>
    <property type="project" value="InterPro"/>
</dbReference>
<dbReference type="InterPro" id="IPR036860">
    <property type="entry name" value="SH2_dom_sf"/>
</dbReference>
<dbReference type="PROSITE" id="PS50003">
    <property type="entry name" value="PH_DOMAIN"/>
    <property type="match status" value="1"/>
</dbReference>
<keyword evidence="1 2" id="KW-0727">SH2 domain</keyword>
<dbReference type="InterPro" id="IPR001849">
    <property type="entry name" value="PH_domain"/>
</dbReference>
<feature type="domain" description="SH2" evidence="3">
    <location>
        <begin position="229"/>
        <end position="325"/>
    </location>
</feature>
<dbReference type="PROSITE" id="PS50001">
    <property type="entry name" value="SH2"/>
    <property type="match status" value="1"/>
</dbReference>
<dbReference type="Gene3D" id="3.30.505.10">
    <property type="entry name" value="SH2 domain"/>
    <property type="match status" value="1"/>
</dbReference>
<dbReference type="PANTHER" id="PTHR15126:SF4">
    <property type="entry name" value="SH3 DOMAIN-BINDING PROTEIN 2"/>
    <property type="match status" value="1"/>
</dbReference>
<evidence type="ECO:0000313" key="6">
    <source>
        <dbReference type="Proteomes" id="UP001497497"/>
    </source>
</evidence>
<dbReference type="SUPFAM" id="SSF55550">
    <property type="entry name" value="SH2 domain"/>
    <property type="match status" value="1"/>
</dbReference>
<keyword evidence="6" id="KW-1185">Reference proteome</keyword>
<dbReference type="Gene3D" id="2.30.29.30">
    <property type="entry name" value="Pleckstrin-homology domain (PH domain)/Phosphotyrosine-binding domain (PTB)"/>
    <property type="match status" value="1"/>
</dbReference>
<feature type="domain" description="PH" evidence="4">
    <location>
        <begin position="28"/>
        <end position="135"/>
    </location>
</feature>
<dbReference type="SUPFAM" id="SSF50729">
    <property type="entry name" value="PH domain-like"/>
    <property type="match status" value="1"/>
</dbReference>
<dbReference type="PANTHER" id="PTHR15126">
    <property type="entry name" value="SH3-BINDING"/>
    <property type="match status" value="1"/>
</dbReference>
<evidence type="ECO:0000256" key="1">
    <source>
        <dbReference type="ARBA" id="ARBA00022999"/>
    </source>
</evidence>
<dbReference type="InterPro" id="IPR000980">
    <property type="entry name" value="SH2"/>
</dbReference>
<dbReference type="SMART" id="SM00252">
    <property type="entry name" value="SH2"/>
    <property type="match status" value="1"/>
</dbReference>
<sequence>MASVYNPGVLGIKTPENCGCQELLSKLNLVQHGWLRKRCFRNKIQIHFFNWPQLYVLLGDSCLYYFNNEMSNKPSGAISLYGYNRIIRASEVKIKEAPWAFKLEHIQPDVKSLYFSASSEQEMIRWMKAIKSEMLVANNIKQNSNIPKQALSKPSLDSLSLGSNFSWSSSEYNDLEGSIYMDSQEPRRSVYWDAMPTEYDMASTVENSLAEGYSLQTMPSAPGDKKADAYWGNVHYSGNKVKAAEIIKAIGESGVYLIRKSEDNSNVLVVFSKNATRKFKIHQKENRKLTLSLQMGPDFQKLEELLYHYYFNDLPGLNEKLVIPYKQHPNYKDC</sequence>
<dbReference type="CDD" id="cd00173">
    <property type="entry name" value="SH2"/>
    <property type="match status" value="1"/>
</dbReference>
<evidence type="ECO:0008006" key="7">
    <source>
        <dbReference type="Google" id="ProtNLM"/>
    </source>
</evidence>
<gene>
    <name evidence="5" type="ORF">GSLYS_00011386001</name>
</gene>
<dbReference type="Pfam" id="PF00017">
    <property type="entry name" value="SH2"/>
    <property type="match status" value="1"/>
</dbReference>
<dbReference type="GO" id="GO:0017124">
    <property type="term" value="F:SH3 domain binding"/>
    <property type="evidence" value="ECO:0007669"/>
    <property type="project" value="TreeGrafter"/>
</dbReference>
<proteinExistence type="predicted"/>
<name>A0AAV2HZP0_LYMST</name>
<dbReference type="InterPro" id="IPR011993">
    <property type="entry name" value="PH-like_dom_sf"/>
</dbReference>
<protein>
    <recommendedName>
        <fullName evidence="7">SH2 domain-containing protein</fullName>
    </recommendedName>
</protein>
<accession>A0AAV2HZP0</accession>
<evidence type="ECO:0000259" key="3">
    <source>
        <dbReference type="PROSITE" id="PS50001"/>
    </source>
</evidence>
<comment type="caution">
    <text evidence="5">The sequence shown here is derived from an EMBL/GenBank/DDBJ whole genome shotgun (WGS) entry which is preliminary data.</text>
</comment>